<proteinExistence type="predicted"/>
<dbReference type="InterPro" id="IPR007122">
    <property type="entry name" value="Villin/Gelsolin"/>
</dbReference>
<dbReference type="GO" id="GO:0005546">
    <property type="term" value="F:phosphatidylinositol-4,5-bisphosphate binding"/>
    <property type="evidence" value="ECO:0007669"/>
    <property type="project" value="TreeGrafter"/>
</dbReference>
<sequence length="143" mass="15939">MGWTRPSLYGKIQVLPAGGETSLFKQFFSDWRDKDETTGPGKAYTIGRIAKVKQVPFDASTLHTNKAMAAQHGMVDDGKGKVQIWRVEDGANVPVDPSAYGHFYGGDCYLILYSYRQGSREQHIIYTWQGLKCTQDELAASSQ</sequence>
<feature type="domain" description="Gelsolin-like" evidence="2">
    <location>
        <begin position="92"/>
        <end position="140"/>
    </location>
</feature>
<keyword evidence="1" id="KW-0009">Actin-binding</keyword>
<keyword evidence="4" id="KW-1185">Reference proteome</keyword>
<dbReference type="GO" id="GO:0051014">
    <property type="term" value="P:actin filament severing"/>
    <property type="evidence" value="ECO:0007669"/>
    <property type="project" value="TreeGrafter"/>
</dbReference>
<evidence type="ECO:0000313" key="4">
    <source>
        <dbReference type="Proteomes" id="UP000472276"/>
    </source>
</evidence>
<dbReference type="Proteomes" id="UP000472276">
    <property type="component" value="Unassembled WGS sequence"/>
</dbReference>
<reference evidence="3" key="2">
    <citation type="submission" date="2025-09" db="UniProtKB">
        <authorList>
            <consortium name="Ensembl"/>
        </authorList>
    </citation>
    <scope>IDENTIFICATION</scope>
</reference>
<dbReference type="PANTHER" id="PTHR11977">
    <property type="entry name" value="VILLIN"/>
    <property type="match status" value="1"/>
</dbReference>
<dbReference type="InterPro" id="IPR029006">
    <property type="entry name" value="ADF-H/Gelsolin-like_dom_sf"/>
</dbReference>
<evidence type="ECO:0000259" key="2">
    <source>
        <dbReference type="Pfam" id="PF00626"/>
    </source>
</evidence>
<protein>
    <recommendedName>
        <fullName evidence="2">Gelsolin-like domain-containing protein</fullName>
    </recommendedName>
</protein>
<dbReference type="PRINTS" id="PR00597">
    <property type="entry name" value="GELSOLIN"/>
</dbReference>
<organism evidence="3 4">
    <name type="scientific">Oreochromis aureus</name>
    <name type="common">Israeli tilapia</name>
    <name type="synonym">Chromis aureus</name>
    <dbReference type="NCBI Taxonomy" id="47969"/>
    <lineage>
        <taxon>Eukaryota</taxon>
        <taxon>Metazoa</taxon>
        <taxon>Chordata</taxon>
        <taxon>Craniata</taxon>
        <taxon>Vertebrata</taxon>
        <taxon>Euteleostomi</taxon>
        <taxon>Actinopterygii</taxon>
        <taxon>Neopterygii</taxon>
        <taxon>Teleostei</taxon>
        <taxon>Neoteleostei</taxon>
        <taxon>Acanthomorphata</taxon>
        <taxon>Ovalentaria</taxon>
        <taxon>Cichlomorphae</taxon>
        <taxon>Cichliformes</taxon>
        <taxon>Cichlidae</taxon>
        <taxon>African cichlids</taxon>
        <taxon>Pseudocrenilabrinae</taxon>
        <taxon>Oreochromini</taxon>
        <taxon>Oreochromis</taxon>
    </lineage>
</organism>
<dbReference type="Ensembl" id="ENSOABT00000028354.2">
    <property type="protein sequence ID" value="ENSOABP00000027578.2"/>
    <property type="gene ID" value="ENSOABG00000037295.1"/>
</dbReference>
<dbReference type="GO" id="GO:0008154">
    <property type="term" value="P:actin polymerization or depolymerization"/>
    <property type="evidence" value="ECO:0007669"/>
    <property type="project" value="TreeGrafter"/>
</dbReference>
<accession>A0A668TLS1</accession>
<dbReference type="GO" id="GO:0015629">
    <property type="term" value="C:actin cytoskeleton"/>
    <property type="evidence" value="ECO:0007669"/>
    <property type="project" value="TreeGrafter"/>
</dbReference>
<dbReference type="GO" id="GO:0051015">
    <property type="term" value="F:actin filament binding"/>
    <property type="evidence" value="ECO:0007669"/>
    <property type="project" value="InterPro"/>
</dbReference>
<dbReference type="GO" id="GO:0051016">
    <property type="term" value="P:barbed-end actin filament capping"/>
    <property type="evidence" value="ECO:0007669"/>
    <property type="project" value="TreeGrafter"/>
</dbReference>
<dbReference type="Pfam" id="PF00626">
    <property type="entry name" value="Gelsolin"/>
    <property type="match status" value="1"/>
</dbReference>
<dbReference type="PANTHER" id="PTHR11977:SF27">
    <property type="entry name" value="SCINDERIN LIKE A-RELATED"/>
    <property type="match status" value="1"/>
</dbReference>
<evidence type="ECO:0000313" key="3">
    <source>
        <dbReference type="Ensembl" id="ENSOABP00000027578.2"/>
    </source>
</evidence>
<dbReference type="SUPFAM" id="SSF55753">
    <property type="entry name" value="Actin depolymerizing proteins"/>
    <property type="match status" value="1"/>
</dbReference>
<name>A0A668TLS1_OREAU</name>
<dbReference type="Gene3D" id="3.40.20.10">
    <property type="entry name" value="Severin"/>
    <property type="match status" value="1"/>
</dbReference>
<dbReference type="InterPro" id="IPR007123">
    <property type="entry name" value="Gelsolin-like_dom"/>
</dbReference>
<reference evidence="3" key="1">
    <citation type="submission" date="2025-08" db="UniProtKB">
        <authorList>
            <consortium name="Ensembl"/>
        </authorList>
    </citation>
    <scope>IDENTIFICATION</scope>
</reference>
<dbReference type="GO" id="GO:0005737">
    <property type="term" value="C:cytoplasm"/>
    <property type="evidence" value="ECO:0007669"/>
    <property type="project" value="TreeGrafter"/>
</dbReference>
<dbReference type="GO" id="GO:0030031">
    <property type="term" value="P:cell projection assembly"/>
    <property type="evidence" value="ECO:0007669"/>
    <property type="project" value="TreeGrafter"/>
</dbReference>
<evidence type="ECO:0000256" key="1">
    <source>
        <dbReference type="ARBA" id="ARBA00023203"/>
    </source>
</evidence>
<dbReference type="GO" id="GO:0007417">
    <property type="term" value="P:central nervous system development"/>
    <property type="evidence" value="ECO:0007669"/>
    <property type="project" value="TreeGrafter"/>
</dbReference>
<dbReference type="AlphaFoldDB" id="A0A668TLS1"/>